<organism evidence="15 16">
    <name type="scientific">Flexistipes sinusarabici</name>
    <dbReference type="NCBI Taxonomy" id="2352"/>
    <lineage>
        <taxon>Bacteria</taxon>
        <taxon>Pseudomonadati</taxon>
        <taxon>Deferribacterota</taxon>
        <taxon>Deferribacteres</taxon>
        <taxon>Deferribacterales</taxon>
        <taxon>Flexistipitaceae</taxon>
        <taxon>Flexistipes</taxon>
    </lineage>
</organism>
<evidence type="ECO:0000256" key="9">
    <source>
        <dbReference type="HAMAP-Rule" id="MF_00049"/>
    </source>
</evidence>
<dbReference type="EC" id="6.1.1.4" evidence="9"/>
<protein>
    <recommendedName>
        <fullName evidence="9">Leucine--tRNA ligase</fullName>
        <ecNumber evidence="9">6.1.1.4</ecNumber>
    </recommendedName>
    <alternativeName>
        <fullName evidence="9">Leucyl-tRNA synthetase</fullName>
        <shortName evidence="9">LeuRS</shortName>
    </alternativeName>
</protein>
<evidence type="ECO:0000259" key="14">
    <source>
        <dbReference type="Pfam" id="PF13603"/>
    </source>
</evidence>
<dbReference type="InterPro" id="IPR009080">
    <property type="entry name" value="tRNAsynth_Ia_anticodon-bd"/>
</dbReference>
<dbReference type="NCBIfam" id="TIGR00396">
    <property type="entry name" value="leuS_bact"/>
    <property type="match status" value="1"/>
</dbReference>
<dbReference type="Pfam" id="PF08264">
    <property type="entry name" value="Anticodon_1"/>
    <property type="match status" value="1"/>
</dbReference>
<dbReference type="GO" id="GO:0005829">
    <property type="term" value="C:cytosol"/>
    <property type="evidence" value="ECO:0007669"/>
    <property type="project" value="TreeGrafter"/>
</dbReference>
<dbReference type="Proteomes" id="UP000262325">
    <property type="component" value="Unassembled WGS sequence"/>
</dbReference>
<dbReference type="Pfam" id="PF09334">
    <property type="entry name" value="tRNA-synt_1g"/>
    <property type="match status" value="1"/>
</dbReference>
<dbReference type="PRINTS" id="PR00985">
    <property type="entry name" value="TRNASYNTHLEU"/>
</dbReference>
<evidence type="ECO:0000256" key="3">
    <source>
        <dbReference type="ARBA" id="ARBA00022598"/>
    </source>
</evidence>
<evidence type="ECO:0000256" key="5">
    <source>
        <dbReference type="ARBA" id="ARBA00022840"/>
    </source>
</evidence>
<feature type="domain" description="Aminoacyl-tRNA synthetase class Ia" evidence="11">
    <location>
        <begin position="597"/>
        <end position="649"/>
    </location>
</feature>
<dbReference type="GO" id="GO:0004823">
    <property type="term" value="F:leucine-tRNA ligase activity"/>
    <property type="evidence" value="ECO:0007669"/>
    <property type="project" value="UniProtKB-UniRule"/>
</dbReference>
<dbReference type="InterPro" id="IPR002300">
    <property type="entry name" value="aa-tRNA-synth_Ia"/>
</dbReference>
<keyword evidence="2 9" id="KW-0963">Cytoplasm</keyword>
<evidence type="ECO:0000259" key="11">
    <source>
        <dbReference type="Pfam" id="PF00133"/>
    </source>
</evidence>
<comment type="similarity">
    <text evidence="1 9 10">Belongs to the class-I aminoacyl-tRNA synthetase family.</text>
</comment>
<keyword evidence="3 9" id="KW-0436">Ligase</keyword>
<keyword evidence="4 9" id="KW-0547">Nucleotide-binding</keyword>
<comment type="caution">
    <text evidence="15">The sequence shown here is derived from an EMBL/GenBank/DDBJ whole genome shotgun (WGS) entry which is preliminary data.</text>
</comment>
<keyword evidence="7 9" id="KW-0030">Aminoacyl-tRNA synthetase</keyword>
<gene>
    <name evidence="9" type="primary">leuS</name>
    <name evidence="15" type="ORF">DHM44_00030</name>
</gene>
<dbReference type="FunFam" id="3.40.50.620:FF:000100">
    <property type="entry name" value="probable leucine--tRNA ligase, mitochondrial"/>
    <property type="match status" value="1"/>
</dbReference>
<dbReference type="Pfam" id="PF13603">
    <property type="entry name" value="tRNA-synt_1_2"/>
    <property type="match status" value="1"/>
</dbReference>
<keyword evidence="6 9" id="KW-0648">Protein biosynthesis</keyword>
<evidence type="ECO:0000313" key="16">
    <source>
        <dbReference type="Proteomes" id="UP000262325"/>
    </source>
</evidence>
<dbReference type="CDD" id="cd07958">
    <property type="entry name" value="Anticodon_Ia_Leu_BEm"/>
    <property type="match status" value="1"/>
</dbReference>
<comment type="catalytic activity">
    <reaction evidence="8 9">
        <text>tRNA(Leu) + L-leucine + ATP = L-leucyl-tRNA(Leu) + AMP + diphosphate</text>
        <dbReference type="Rhea" id="RHEA:11688"/>
        <dbReference type="Rhea" id="RHEA-COMP:9613"/>
        <dbReference type="Rhea" id="RHEA-COMP:9622"/>
        <dbReference type="ChEBI" id="CHEBI:30616"/>
        <dbReference type="ChEBI" id="CHEBI:33019"/>
        <dbReference type="ChEBI" id="CHEBI:57427"/>
        <dbReference type="ChEBI" id="CHEBI:78442"/>
        <dbReference type="ChEBI" id="CHEBI:78494"/>
        <dbReference type="ChEBI" id="CHEBI:456215"/>
        <dbReference type="EC" id="6.1.1.4"/>
    </reaction>
</comment>
<dbReference type="PROSITE" id="PS00178">
    <property type="entry name" value="AA_TRNA_LIGASE_I"/>
    <property type="match status" value="1"/>
</dbReference>
<dbReference type="CDD" id="cd00812">
    <property type="entry name" value="LeuRS_core"/>
    <property type="match status" value="1"/>
</dbReference>
<dbReference type="Gene3D" id="3.40.50.620">
    <property type="entry name" value="HUPs"/>
    <property type="match status" value="2"/>
</dbReference>
<dbReference type="InterPro" id="IPR013155">
    <property type="entry name" value="M/V/L/I-tRNA-synth_anticd-bd"/>
</dbReference>
<evidence type="ECO:0000256" key="7">
    <source>
        <dbReference type="ARBA" id="ARBA00023146"/>
    </source>
</evidence>
<dbReference type="HAMAP" id="MF_00049_B">
    <property type="entry name" value="Leu_tRNA_synth_B"/>
    <property type="match status" value="1"/>
</dbReference>
<dbReference type="PANTHER" id="PTHR43740">
    <property type="entry name" value="LEUCYL-TRNA SYNTHETASE"/>
    <property type="match status" value="1"/>
</dbReference>
<dbReference type="AlphaFoldDB" id="A0A3D5Q9T8"/>
<dbReference type="FunFam" id="3.40.50.620:FF:000003">
    <property type="entry name" value="Leucine--tRNA ligase"/>
    <property type="match status" value="1"/>
</dbReference>
<evidence type="ECO:0000256" key="4">
    <source>
        <dbReference type="ARBA" id="ARBA00022741"/>
    </source>
</evidence>
<dbReference type="GO" id="GO:0002161">
    <property type="term" value="F:aminoacyl-tRNA deacylase activity"/>
    <property type="evidence" value="ECO:0007669"/>
    <property type="project" value="InterPro"/>
</dbReference>
<dbReference type="InterPro" id="IPR014729">
    <property type="entry name" value="Rossmann-like_a/b/a_fold"/>
</dbReference>
<name>A0A3D5Q9T8_FLESI</name>
<feature type="domain" description="Aminoacyl-tRNA synthetase class Ia" evidence="11">
    <location>
        <begin position="419"/>
        <end position="576"/>
    </location>
</feature>
<feature type="short sequence motif" description="'KMSKS' region" evidence="9">
    <location>
        <begin position="610"/>
        <end position="614"/>
    </location>
</feature>
<evidence type="ECO:0000256" key="6">
    <source>
        <dbReference type="ARBA" id="ARBA00022917"/>
    </source>
</evidence>
<feature type="domain" description="Leucyl-tRNA synthetase editing" evidence="14">
    <location>
        <begin position="219"/>
        <end position="405"/>
    </location>
</feature>
<dbReference type="GO" id="GO:0005524">
    <property type="term" value="F:ATP binding"/>
    <property type="evidence" value="ECO:0007669"/>
    <property type="project" value="UniProtKB-UniRule"/>
</dbReference>
<evidence type="ECO:0000256" key="8">
    <source>
        <dbReference type="ARBA" id="ARBA00047469"/>
    </source>
</evidence>
<proteinExistence type="inferred from homology"/>
<dbReference type="PANTHER" id="PTHR43740:SF2">
    <property type="entry name" value="LEUCINE--TRNA LIGASE, MITOCHONDRIAL"/>
    <property type="match status" value="1"/>
</dbReference>
<dbReference type="FunFam" id="1.10.730.10:FF:000011">
    <property type="entry name" value="Leucine--tRNA ligase chloroplastic/mitochondrial"/>
    <property type="match status" value="1"/>
</dbReference>
<dbReference type="InterPro" id="IPR002302">
    <property type="entry name" value="Leu-tRNA-ligase"/>
</dbReference>
<feature type="domain" description="Methionyl/Leucyl tRNA synthetase" evidence="13">
    <location>
        <begin position="39"/>
        <end position="180"/>
    </location>
</feature>
<dbReference type="EMBL" id="DPPF01000001">
    <property type="protein sequence ID" value="HCW92049.1"/>
    <property type="molecule type" value="Genomic_DNA"/>
</dbReference>
<reference evidence="15 16" key="1">
    <citation type="journal article" date="2018" name="Nat. Biotechnol.">
        <title>A standardized bacterial taxonomy based on genome phylogeny substantially revises the tree of life.</title>
        <authorList>
            <person name="Parks D.H."/>
            <person name="Chuvochina M."/>
            <person name="Waite D.W."/>
            <person name="Rinke C."/>
            <person name="Skarshewski A."/>
            <person name="Chaumeil P.A."/>
            <person name="Hugenholtz P."/>
        </authorList>
    </citation>
    <scope>NUCLEOTIDE SEQUENCE [LARGE SCALE GENOMIC DNA]</scope>
    <source>
        <strain evidence="15">UBA8672</strain>
    </source>
</reference>
<keyword evidence="5 9" id="KW-0067">ATP-binding</keyword>
<sequence length="852" mass="98453">MHYNHSEVESTWQKLWEEHKSYKTSKDESKEKFYCLEMFPYPSGKIHMGHVRNYAIGDVVARYKTMKGFNVIHPMGWDAFGLPAENAAIKNKIHPAKWTYSNIKFMKEQLKKLGLSYDWDREIATCDPEYYKWEQLVFIKMFEKGLVYNKTSNVNWCEDCNTVLANEQVEDGKCWRCGNDVEIKELDGWFFKISEYADELLDYTYKMDGWPEKVLTMQRNWIGKSHGAIIRFPLQELDEPIEVFTTRPDTLYGANFMLIAPEHPLTRQLIAGTEKEEEGIKFINSILKEEKISRMAEDKEKKGFFTGKYVTNPMTNKQIPIYIANYVLMDYGTGAIMAVPAHDQRDFDFAKEYNLPITVVIQPEGKELNGENMEEAYAGDGYLVNSGKFNGLDVETAKEKITEYLNENNLGEKTVNYRLKDWGISRQRYWGAPIPVVYCEKCGVVPVKDEDLPVELPLDVEFTGIGNPLESAEEFVNTECPRCSAPAKRETDTMDTFVESSWYFLRYCSPQCETAPFNKDEANYWMPVDQYIGGVEHAIMHLLYARFYTKILRDLGFLNVDEPFQNLLTQGMVCKETYKCPIHGWLFPEEVENDKCVICDSDVEIGRVEKMSKSKKNVVDPDNLIKEYGADTARLFSLFAAPPDRDLEWNQQGVEGCYRFINRVFRLVINNMDLKVENTNTEQKESELSKELEYNLHSTIKKVTNDIEKFHLNTAVAACMEMTNFLYQTEKKLKTDTEKILYLQSLEILLKMLTPFVPHVCEELWGKLGNNTFISNQDWPSFDETKTVKDTTTIVVQINGKVRANIELPVGAQKEEALNSAKADSKVQKHLEGKNLIKEIYVPDKLISLVVK</sequence>
<dbReference type="InterPro" id="IPR009008">
    <property type="entry name" value="Val/Leu/Ile-tRNA-synth_edit"/>
</dbReference>
<accession>A0A3D5Q9T8</accession>
<evidence type="ECO:0000256" key="2">
    <source>
        <dbReference type="ARBA" id="ARBA00022490"/>
    </source>
</evidence>
<evidence type="ECO:0000256" key="1">
    <source>
        <dbReference type="ARBA" id="ARBA00005594"/>
    </source>
</evidence>
<dbReference type="GO" id="GO:0006429">
    <property type="term" value="P:leucyl-tRNA aminoacylation"/>
    <property type="evidence" value="ECO:0007669"/>
    <property type="project" value="UniProtKB-UniRule"/>
</dbReference>
<dbReference type="InterPro" id="IPR001412">
    <property type="entry name" value="aa-tRNA-synth_I_CS"/>
</dbReference>
<dbReference type="Pfam" id="PF00133">
    <property type="entry name" value="tRNA-synt_1"/>
    <property type="match status" value="2"/>
</dbReference>
<comment type="subcellular location">
    <subcellularLocation>
        <location evidence="9">Cytoplasm</location>
    </subcellularLocation>
</comment>
<evidence type="ECO:0000259" key="13">
    <source>
        <dbReference type="Pfam" id="PF09334"/>
    </source>
</evidence>
<dbReference type="InterPro" id="IPR025709">
    <property type="entry name" value="Leu_tRNA-synth_edit"/>
</dbReference>
<evidence type="ECO:0000259" key="12">
    <source>
        <dbReference type="Pfam" id="PF08264"/>
    </source>
</evidence>
<evidence type="ECO:0000256" key="10">
    <source>
        <dbReference type="RuleBase" id="RU363035"/>
    </source>
</evidence>
<evidence type="ECO:0000313" key="15">
    <source>
        <dbReference type="EMBL" id="HCW92049.1"/>
    </source>
</evidence>
<dbReference type="SUPFAM" id="SSF47323">
    <property type="entry name" value="Anticodon-binding domain of a subclass of class I aminoacyl-tRNA synthetases"/>
    <property type="match status" value="1"/>
</dbReference>
<feature type="short sequence motif" description="'HIGH' region" evidence="9">
    <location>
        <begin position="40"/>
        <end position="50"/>
    </location>
</feature>
<dbReference type="SUPFAM" id="SSF50677">
    <property type="entry name" value="ValRS/IleRS/LeuRS editing domain"/>
    <property type="match status" value="1"/>
</dbReference>
<feature type="binding site" evidence="9">
    <location>
        <position position="613"/>
    </location>
    <ligand>
        <name>ATP</name>
        <dbReference type="ChEBI" id="CHEBI:30616"/>
    </ligand>
</feature>
<feature type="domain" description="Methionyl/Valyl/Leucyl/Isoleucyl-tRNA synthetase anticodon-binding" evidence="12">
    <location>
        <begin position="691"/>
        <end position="815"/>
    </location>
</feature>
<dbReference type="InterPro" id="IPR015413">
    <property type="entry name" value="Methionyl/Leucyl_tRNA_Synth"/>
</dbReference>
<dbReference type="Gene3D" id="1.10.730.10">
    <property type="entry name" value="Isoleucyl-tRNA Synthetase, Domain 1"/>
    <property type="match status" value="2"/>
</dbReference>
<dbReference type="SUPFAM" id="SSF52374">
    <property type="entry name" value="Nucleotidylyl transferase"/>
    <property type="match status" value="1"/>
</dbReference>